<evidence type="ECO:0000313" key="3">
    <source>
        <dbReference type="Proteomes" id="UP001152747"/>
    </source>
</evidence>
<dbReference type="PANTHER" id="PTHR35182">
    <property type="entry name" value="PROTEIN CBG13762"/>
    <property type="match status" value="1"/>
</dbReference>
<accession>A0A9P1ICH0</accession>
<gene>
    <name evidence="2" type="ORF">CAMP_LOCUS5138</name>
</gene>
<dbReference type="AlphaFoldDB" id="A0A9P1ICH0"/>
<proteinExistence type="predicted"/>
<reference evidence="2" key="1">
    <citation type="submission" date="2022-11" db="EMBL/GenBank/DDBJ databases">
        <authorList>
            <person name="Kikuchi T."/>
        </authorList>
    </citation>
    <scope>NUCLEOTIDE SEQUENCE</scope>
    <source>
        <strain evidence="2">PS1010</strain>
    </source>
</reference>
<name>A0A9P1ICH0_9PELO</name>
<protein>
    <submittedName>
        <fullName evidence="2">Uncharacterized protein</fullName>
    </submittedName>
</protein>
<evidence type="ECO:0000313" key="2">
    <source>
        <dbReference type="EMBL" id="CAI5442501.1"/>
    </source>
</evidence>
<dbReference type="PANTHER" id="PTHR35182:SF2">
    <property type="entry name" value="CONSERVED DOMAIN PROTEIN-RELATED"/>
    <property type="match status" value="1"/>
</dbReference>
<dbReference type="Proteomes" id="UP001152747">
    <property type="component" value="Unassembled WGS sequence"/>
</dbReference>
<comment type="caution">
    <text evidence="2">The sequence shown here is derived from an EMBL/GenBank/DDBJ whole genome shotgun (WGS) entry which is preliminary data.</text>
</comment>
<feature type="signal peptide" evidence="1">
    <location>
        <begin position="1"/>
        <end position="16"/>
    </location>
</feature>
<dbReference type="EMBL" id="CANHGI010000002">
    <property type="protein sequence ID" value="CAI5442501.1"/>
    <property type="molecule type" value="Genomic_DNA"/>
</dbReference>
<dbReference type="InterPro" id="IPR013783">
    <property type="entry name" value="Ig-like_fold"/>
</dbReference>
<keyword evidence="3" id="KW-1185">Reference proteome</keyword>
<sequence>MRTILSLFLIVAAVTAYSAPHLSWVGEKNLKLELSSQAIKAVTRTLSNGKKQTFDFEGANKRVWIENGKKLDSKNYGIQAPGTLIIKSVTKDDAGEYDFIELKKVELNLPPGVHVDPAVRGIKLDVFPQKPTF</sequence>
<dbReference type="OrthoDB" id="5835725at2759"/>
<keyword evidence="1" id="KW-0732">Signal</keyword>
<feature type="chain" id="PRO_5040211625" evidence="1">
    <location>
        <begin position="17"/>
        <end position="133"/>
    </location>
</feature>
<dbReference type="Gene3D" id="2.60.40.10">
    <property type="entry name" value="Immunoglobulins"/>
    <property type="match status" value="1"/>
</dbReference>
<evidence type="ECO:0000256" key="1">
    <source>
        <dbReference type="SAM" id="SignalP"/>
    </source>
</evidence>
<organism evidence="2 3">
    <name type="scientific">Caenorhabditis angaria</name>
    <dbReference type="NCBI Taxonomy" id="860376"/>
    <lineage>
        <taxon>Eukaryota</taxon>
        <taxon>Metazoa</taxon>
        <taxon>Ecdysozoa</taxon>
        <taxon>Nematoda</taxon>
        <taxon>Chromadorea</taxon>
        <taxon>Rhabditida</taxon>
        <taxon>Rhabditina</taxon>
        <taxon>Rhabditomorpha</taxon>
        <taxon>Rhabditoidea</taxon>
        <taxon>Rhabditidae</taxon>
        <taxon>Peloderinae</taxon>
        <taxon>Caenorhabditis</taxon>
    </lineage>
</organism>